<dbReference type="eggNOG" id="COG1012">
    <property type="taxonomic scope" value="Bacteria"/>
</dbReference>
<dbReference type="Pfam" id="PF00171">
    <property type="entry name" value="Aldedh"/>
    <property type="match status" value="1"/>
</dbReference>
<dbReference type="Proteomes" id="UP000008461">
    <property type="component" value="Chromosome"/>
</dbReference>
<dbReference type="InterPro" id="IPR015590">
    <property type="entry name" value="Aldehyde_DH_dom"/>
</dbReference>
<dbReference type="EMBL" id="CP002691">
    <property type="protein sequence ID" value="AEE53010.1"/>
    <property type="molecule type" value="Genomic_DNA"/>
</dbReference>
<dbReference type="FunFam" id="3.40.309.10:FF:000009">
    <property type="entry name" value="Aldehyde dehydrogenase A"/>
    <property type="match status" value="1"/>
</dbReference>
<dbReference type="InterPro" id="IPR050740">
    <property type="entry name" value="Aldehyde_DH_Superfamily"/>
</dbReference>
<dbReference type="AlphaFoldDB" id="F4L4R2"/>
<protein>
    <submittedName>
        <fullName evidence="4">Betaine-aldehyde dehydrogenase</fullName>
        <ecNumber evidence="4">1.2.1.8</ecNumber>
    </submittedName>
</protein>
<dbReference type="KEGG" id="hhy:Halhy_5184"/>
<accession>F4L4R2</accession>
<dbReference type="HOGENOM" id="CLU_005391_5_3_10"/>
<name>F4L4R2_HALH1</name>
<dbReference type="OrthoDB" id="9762913at2"/>
<gene>
    <name evidence="4" type="ordered locus">Halhy_5184</name>
</gene>
<keyword evidence="2 4" id="KW-0560">Oxidoreductase</keyword>
<evidence type="ECO:0000259" key="3">
    <source>
        <dbReference type="Pfam" id="PF00171"/>
    </source>
</evidence>
<evidence type="ECO:0000313" key="4">
    <source>
        <dbReference type="EMBL" id="AEE53010.1"/>
    </source>
</evidence>
<comment type="similarity">
    <text evidence="1">Belongs to the aldehyde dehydrogenase family.</text>
</comment>
<dbReference type="STRING" id="760192.Halhy_5184"/>
<dbReference type="Gene3D" id="3.40.605.10">
    <property type="entry name" value="Aldehyde Dehydrogenase, Chain A, domain 1"/>
    <property type="match status" value="1"/>
</dbReference>
<dbReference type="FunFam" id="3.40.605.10:FF:000007">
    <property type="entry name" value="NAD/NADP-dependent betaine aldehyde dehydrogenase"/>
    <property type="match status" value="1"/>
</dbReference>
<dbReference type="InterPro" id="IPR016163">
    <property type="entry name" value="Ald_DH_C"/>
</dbReference>
<dbReference type="PANTHER" id="PTHR43353">
    <property type="entry name" value="SUCCINATE-SEMIALDEHYDE DEHYDROGENASE, MITOCHONDRIAL"/>
    <property type="match status" value="1"/>
</dbReference>
<dbReference type="GO" id="GO:0009450">
    <property type="term" value="P:gamma-aminobutyric acid catabolic process"/>
    <property type="evidence" value="ECO:0007669"/>
    <property type="project" value="TreeGrafter"/>
</dbReference>
<dbReference type="InterPro" id="IPR016161">
    <property type="entry name" value="Ald_DH/histidinol_DH"/>
</dbReference>
<feature type="domain" description="Aldehyde dehydrogenase" evidence="3">
    <location>
        <begin position="29"/>
        <end position="486"/>
    </location>
</feature>
<keyword evidence="5" id="KW-1185">Reference proteome</keyword>
<dbReference type="Gene3D" id="3.40.309.10">
    <property type="entry name" value="Aldehyde Dehydrogenase, Chain A, domain 2"/>
    <property type="match status" value="1"/>
</dbReference>
<dbReference type="GO" id="GO:0004777">
    <property type="term" value="F:succinate-semialdehyde dehydrogenase (NAD+) activity"/>
    <property type="evidence" value="ECO:0007669"/>
    <property type="project" value="TreeGrafter"/>
</dbReference>
<sequence>MMNSALIESLTGKDWGLLIKGQSKASSDQSWHTVFSPATGKPIARVAAATPKDVDEAVQHAKTAFTSWSALPGAEREKIIRKATAHVRTQADHIGGLMALEQGKPFAQSRGEVTSSCDLIDYYAAEAVRVEGYVNSTEKNNLYSWVIYQPVGVCGLITPWNYPVSLLSWKLGPALATGCTVVVKPTEVTPLSPLAFCQALIEGGIPAGVINVVMGSGAVGAALVEHPAVAKVAMTGSTHTGKKIMAAVAGQLKKVSLELGGHCPAIVCADADIDNAAEIIAYKGFRNMGQSCSSVNRVYAHASIHDELIEKICAKAEKMSIGDGVIEGNCDLGPMTTAETLQKVERHVADALAKGAQLHTGGAKPAGDQYQTGHYYTPTVLSKVNRDMLVMYEETFGPVVPVDSFDHINEAIHKANDSTFGLCAYLFTRDFATTMQVSQALESGTVCVNNGAVNTAYAPYEGWKDSGFGFELSRKAIFEYLKTKHVKVGF</sequence>
<reference key="2">
    <citation type="submission" date="2011-04" db="EMBL/GenBank/DDBJ databases">
        <title>Complete sequence of chromosome of Haliscomenobacter hydrossis DSM 1100.</title>
        <authorList>
            <consortium name="US DOE Joint Genome Institute (JGI-PGF)"/>
            <person name="Lucas S."/>
            <person name="Han J."/>
            <person name="Lapidus A."/>
            <person name="Bruce D."/>
            <person name="Goodwin L."/>
            <person name="Pitluck S."/>
            <person name="Peters L."/>
            <person name="Kyrpides N."/>
            <person name="Mavromatis K."/>
            <person name="Ivanova N."/>
            <person name="Ovchinnikova G."/>
            <person name="Pagani I."/>
            <person name="Daligault H."/>
            <person name="Detter J.C."/>
            <person name="Han C."/>
            <person name="Land M."/>
            <person name="Hauser L."/>
            <person name="Markowitz V."/>
            <person name="Cheng J.-F."/>
            <person name="Hugenholtz P."/>
            <person name="Woyke T."/>
            <person name="Wu D."/>
            <person name="Verbarg S."/>
            <person name="Frueling A."/>
            <person name="Brambilla E."/>
            <person name="Klenk H.-P."/>
            <person name="Eisen J.A."/>
        </authorList>
    </citation>
    <scope>NUCLEOTIDE SEQUENCE</scope>
    <source>
        <strain>DSM 1100</strain>
    </source>
</reference>
<dbReference type="EC" id="1.2.1.8" evidence="4"/>
<dbReference type="GO" id="GO:0008802">
    <property type="term" value="F:betaine-aldehyde dehydrogenase (NAD+) activity"/>
    <property type="evidence" value="ECO:0007669"/>
    <property type="project" value="UniProtKB-EC"/>
</dbReference>
<dbReference type="RefSeq" id="WP_013767545.1">
    <property type="nucleotide sequence ID" value="NC_015510.1"/>
</dbReference>
<dbReference type="CDD" id="cd07103">
    <property type="entry name" value="ALDH_F5_SSADH_GabD"/>
    <property type="match status" value="1"/>
</dbReference>
<evidence type="ECO:0000256" key="1">
    <source>
        <dbReference type="ARBA" id="ARBA00009986"/>
    </source>
</evidence>
<dbReference type="SUPFAM" id="SSF53720">
    <property type="entry name" value="ALDH-like"/>
    <property type="match status" value="1"/>
</dbReference>
<evidence type="ECO:0000313" key="5">
    <source>
        <dbReference type="Proteomes" id="UP000008461"/>
    </source>
</evidence>
<organism evidence="4 5">
    <name type="scientific">Haliscomenobacter hydrossis (strain ATCC 27775 / DSM 1100 / LMG 10767 / O)</name>
    <dbReference type="NCBI Taxonomy" id="760192"/>
    <lineage>
        <taxon>Bacteria</taxon>
        <taxon>Pseudomonadati</taxon>
        <taxon>Bacteroidota</taxon>
        <taxon>Saprospiria</taxon>
        <taxon>Saprospirales</taxon>
        <taxon>Haliscomenobacteraceae</taxon>
        <taxon>Haliscomenobacter</taxon>
    </lineage>
</organism>
<reference evidence="4 5" key="1">
    <citation type="journal article" date="2011" name="Stand. Genomic Sci.">
        <title>Complete genome sequence of Haliscomenobacter hydrossis type strain (O).</title>
        <authorList>
            <consortium name="US DOE Joint Genome Institute (JGI-PGF)"/>
            <person name="Daligault H."/>
            <person name="Lapidus A."/>
            <person name="Zeytun A."/>
            <person name="Nolan M."/>
            <person name="Lucas S."/>
            <person name="Del Rio T.G."/>
            <person name="Tice H."/>
            <person name="Cheng J.F."/>
            <person name="Tapia R."/>
            <person name="Han C."/>
            <person name="Goodwin L."/>
            <person name="Pitluck S."/>
            <person name="Liolios K."/>
            <person name="Pagani I."/>
            <person name="Ivanova N."/>
            <person name="Huntemann M."/>
            <person name="Mavromatis K."/>
            <person name="Mikhailova N."/>
            <person name="Pati A."/>
            <person name="Chen A."/>
            <person name="Palaniappan K."/>
            <person name="Land M."/>
            <person name="Hauser L."/>
            <person name="Brambilla E.M."/>
            <person name="Rohde M."/>
            <person name="Verbarg S."/>
            <person name="Goker M."/>
            <person name="Bristow J."/>
            <person name="Eisen J.A."/>
            <person name="Markowitz V."/>
            <person name="Hugenholtz P."/>
            <person name="Kyrpides N.C."/>
            <person name="Klenk H.P."/>
            <person name="Woyke T."/>
        </authorList>
    </citation>
    <scope>NUCLEOTIDE SEQUENCE [LARGE SCALE GENOMIC DNA]</scope>
    <source>
        <strain evidence="5">ATCC 27775 / DSM 1100 / LMG 10767 / O</strain>
    </source>
</reference>
<evidence type="ECO:0000256" key="2">
    <source>
        <dbReference type="ARBA" id="ARBA00023002"/>
    </source>
</evidence>
<proteinExistence type="inferred from homology"/>
<dbReference type="InterPro" id="IPR016162">
    <property type="entry name" value="Ald_DH_N"/>
</dbReference>
<dbReference type="PANTHER" id="PTHR43353:SF5">
    <property type="entry name" value="SUCCINATE-SEMIALDEHYDE DEHYDROGENASE, MITOCHONDRIAL"/>
    <property type="match status" value="1"/>
</dbReference>